<dbReference type="AntiFam" id="ANF00199">
    <property type="entry name" value="Shadow ORF (opposite gltB)"/>
</dbReference>
<organism evidence="1 2">
    <name type="scientific">Vibrio cholerae</name>
    <dbReference type="NCBI Taxonomy" id="666"/>
    <lineage>
        <taxon>Bacteria</taxon>
        <taxon>Pseudomonadati</taxon>
        <taxon>Pseudomonadota</taxon>
        <taxon>Gammaproteobacteria</taxon>
        <taxon>Vibrionales</taxon>
        <taxon>Vibrionaceae</taxon>
        <taxon>Vibrio</taxon>
    </lineage>
</organism>
<protein>
    <submittedName>
        <fullName evidence="1">Uncharacterized protein</fullName>
    </submittedName>
</protein>
<gene>
    <name evidence="1" type="ORF">ERS013201_01013</name>
</gene>
<reference evidence="1 2" key="1">
    <citation type="submission" date="2015-07" db="EMBL/GenBank/DDBJ databases">
        <authorList>
            <consortium name="Pathogen Informatics"/>
        </authorList>
    </citation>
    <scope>NUCLEOTIDE SEQUENCE [LARGE SCALE GENOMIC DNA]</scope>
    <source>
        <strain evidence="1 2">A325</strain>
    </source>
</reference>
<dbReference type="Proteomes" id="UP000046067">
    <property type="component" value="Unassembled WGS sequence"/>
</dbReference>
<evidence type="ECO:0000313" key="1">
    <source>
        <dbReference type="EMBL" id="CSB81416.1"/>
    </source>
</evidence>
<dbReference type="AntiFam" id="ANF00150">
    <property type="entry name" value="Shadow ORF (opposite gltB)"/>
</dbReference>
<dbReference type="AlphaFoldDB" id="A0A655W290"/>
<dbReference type="EMBL" id="CWQJ01000005">
    <property type="protein sequence ID" value="CSB81416.1"/>
    <property type="molecule type" value="Genomic_DNA"/>
</dbReference>
<sequence>MGVTIGFAKYVHLLADAGGQRHHMFFTQWIDRWVGHLSEFLPEVIADQALFGRKYRHRRVIPHGTDCFLRHIAQHAQDLIDLFVAHRKLLLIGF</sequence>
<accession>A0A655W290</accession>
<evidence type="ECO:0000313" key="2">
    <source>
        <dbReference type="Proteomes" id="UP000046067"/>
    </source>
</evidence>
<name>A0A655W290_VIBCL</name>
<proteinExistence type="predicted"/>